<keyword evidence="2" id="KW-1185">Reference proteome</keyword>
<proteinExistence type="predicted"/>
<accession>A0A7M7PX49</accession>
<sequence>MLRQSVHSSFSSSFFNSKFEKMEGINDSMKAAFEKVNGYRTIVHLFNVAWQLMSWTSNGMNDDSILRKSLPAELTAAMKQLNEGALTSPESQQQQQLPSIGMMQQMFKSISSLSEMHHQQQLPQEKNSQQQAAVAAEVVSAAKAAAKATTAAKVTIAAKTAAIAKAKA</sequence>
<dbReference type="AlphaFoldDB" id="A0A7M7PX49"/>
<dbReference type="EnsemblMetazoa" id="XM_031921586">
    <property type="protein sequence ID" value="XP_031777446"/>
    <property type="gene ID" value="LOC116415925"/>
</dbReference>
<dbReference type="Proteomes" id="UP000002358">
    <property type="component" value="Unassembled WGS sequence"/>
</dbReference>
<evidence type="ECO:0000313" key="2">
    <source>
        <dbReference type="Proteomes" id="UP000002358"/>
    </source>
</evidence>
<evidence type="ECO:0000313" key="1">
    <source>
        <dbReference type="EnsemblMetazoa" id="XP_031777446"/>
    </source>
</evidence>
<reference evidence="1" key="1">
    <citation type="submission" date="2021-01" db="UniProtKB">
        <authorList>
            <consortium name="EnsemblMetazoa"/>
        </authorList>
    </citation>
    <scope>IDENTIFICATION</scope>
</reference>
<dbReference type="InParanoid" id="A0A7M7PX49"/>
<organism evidence="1 2">
    <name type="scientific">Nasonia vitripennis</name>
    <name type="common">Parasitic wasp</name>
    <dbReference type="NCBI Taxonomy" id="7425"/>
    <lineage>
        <taxon>Eukaryota</taxon>
        <taxon>Metazoa</taxon>
        <taxon>Ecdysozoa</taxon>
        <taxon>Arthropoda</taxon>
        <taxon>Hexapoda</taxon>
        <taxon>Insecta</taxon>
        <taxon>Pterygota</taxon>
        <taxon>Neoptera</taxon>
        <taxon>Endopterygota</taxon>
        <taxon>Hymenoptera</taxon>
        <taxon>Apocrita</taxon>
        <taxon>Proctotrupomorpha</taxon>
        <taxon>Chalcidoidea</taxon>
        <taxon>Pteromalidae</taxon>
        <taxon>Pteromalinae</taxon>
        <taxon>Nasonia</taxon>
    </lineage>
</organism>
<dbReference type="KEGG" id="nvi:116415925"/>
<protein>
    <submittedName>
        <fullName evidence="1">Uncharacterized protein</fullName>
    </submittedName>
</protein>
<name>A0A7M7PX49_NASVI</name>
<dbReference type="RefSeq" id="XP_031777446.1">
    <property type="nucleotide sequence ID" value="XM_031921586.1"/>
</dbReference>
<dbReference type="GeneID" id="116415925"/>